<evidence type="ECO:0000313" key="2">
    <source>
        <dbReference type="Proteomes" id="UP000197424"/>
    </source>
</evidence>
<protein>
    <submittedName>
        <fullName evidence="1">Uncharacterized protein</fullName>
    </submittedName>
</protein>
<evidence type="ECO:0000313" key="1">
    <source>
        <dbReference type="EMBL" id="ASJ26140.1"/>
    </source>
</evidence>
<proteinExistence type="predicted"/>
<reference evidence="2" key="1">
    <citation type="submission" date="2017-06" db="EMBL/GenBank/DDBJ databases">
        <title>Whole genome sequence of Laribacter hongkongensis LHGZ1.</title>
        <authorList>
            <person name="Chen D."/>
            <person name="Wu H."/>
            <person name="Chen J."/>
        </authorList>
    </citation>
    <scope>NUCLEOTIDE SEQUENCE [LARGE SCALE GENOMIC DNA]</scope>
    <source>
        <strain evidence="2">LHGZ1</strain>
    </source>
</reference>
<name>A0A248LMX9_9NEIS</name>
<accession>A0A248LMX9</accession>
<gene>
    <name evidence="1" type="ORF">LHGZ1_3309</name>
</gene>
<dbReference type="AlphaFoldDB" id="A0A248LMX9"/>
<sequence length="45" mass="5045">MTIGLIGSAGHCRLLFWSAVRQLPLCHGWRRHRTNAGQVGFLTLL</sequence>
<dbReference type="EMBL" id="CP022115">
    <property type="protein sequence ID" value="ASJ26140.1"/>
    <property type="molecule type" value="Genomic_DNA"/>
</dbReference>
<organism evidence="1 2">
    <name type="scientific">Laribacter hongkongensis</name>
    <dbReference type="NCBI Taxonomy" id="168471"/>
    <lineage>
        <taxon>Bacteria</taxon>
        <taxon>Pseudomonadati</taxon>
        <taxon>Pseudomonadota</taxon>
        <taxon>Betaproteobacteria</taxon>
        <taxon>Neisseriales</taxon>
        <taxon>Aquaspirillaceae</taxon>
        <taxon>Laribacter</taxon>
    </lineage>
</organism>
<dbReference type="Proteomes" id="UP000197424">
    <property type="component" value="Chromosome"/>
</dbReference>